<organism evidence="7 8">
    <name type="scientific">Staphylococcus agnetis</name>
    <dbReference type="NCBI Taxonomy" id="985762"/>
    <lineage>
        <taxon>Bacteria</taxon>
        <taxon>Bacillati</taxon>
        <taxon>Bacillota</taxon>
        <taxon>Bacilli</taxon>
        <taxon>Bacillales</taxon>
        <taxon>Staphylococcaceae</taxon>
        <taxon>Staphylococcus</taxon>
    </lineage>
</organism>
<proteinExistence type="inferred from homology"/>
<dbReference type="EC" id="3.1.4.12" evidence="7"/>
<dbReference type="RefSeq" id="WP_165805013.1">
    <property type="nucleotide sequence ID" value="NZ_WMFL01000013.1"/>
</dbReference>
<evidence type="ECO:0000313" key="7">
    <source>
        <dbReference type="EMBL" id="NJI01399.1"/>
    </source>
</evidence>
<evidence type="ECO:0000256" key="4">
    <source>
        <dbReference type="ARBA" id="ARBA00022801"/>
    </source>
</evidence>
<dbReference type="PANTHER" id="PTHR16320">
    <property type="entry name" value="SPHINGOMYELINASE FAMILY MEMBER"/>
    <property type="match status" value="1"/>
</dbReference>
<dbReference type="EMBL" id="WMFL01000013">
    <property type="protein sequence ID" value="NJI01399.1"/>
    <property type="molecule type" value="Genomic_DNA"/>
</dbReference>
<keyword evidence="2 5" id="KW-0732">Signal</keyword>
<evidence type="ECO:0000256" key="2">
    <source>
        <dbReference type="ARBA" id="ARBA00022729"/>
    </source>
</evidence>
<keyword evidence="4 7" id="KW-0378">Hydrolase</keyword>
<dbReference type="Gene3D" id="3.60.10.10">
    <property type="entry name" value="Endonuclease/exonuclease/phosphatase"/>
    <property type="match status" value="1"/>
</dbReference>
<dbReference type="GO" id="GO:0005576">
    <property type="term" value="C:extracellular region"/>
    <property type="evidence" value="ECO:0007669"/>
    <property type="project" value="InterPro"/>
</dbReference>
<dbReference type="GO" id="GO:0031640">
    <property type="term" value="P:killing of cells of another organism"/>
    <property type="evidence" value="ECO:0007669"/>
    <property type="project" value="UniProtKB-KW"/>
</dbReference>
<dbReference type="CDD" id="cd09078">
    <property type="entry name" value="nSMase"/>
    <property type="match status" value="1"/>
</dbReference>
<accession>A0AAW9YRE9</accession>
<keyword evidence="3" id="KW-0354">Hemolysis</keyword>
<dbReference type="Proteomes" id="UP000646308">
    <property type="component" value="Unassembled WGS sequence"/>
</dbReference>
<evidence type="ECO:0000259" key="6">
    <source>
        <dbReference type="Pfam" id="PF03372"/>
    </source>
</evidence>
<dbReference type="InterPro" id="IPR005135">
    <property type="entry name" value="Endo/exonuclease/phosphatase"/>
</dbReference>
<evidence type="ECO:0000313" key="8">
    <source>
        <dbReference type="Proteomes" id="UP000646308"/>
    </source>
</evidence>
<dbReference type="InterPro" id="IPR036691">
    <property type="entry name" value="Endo/exonu/phosph_ase_sf"/>
</dbReference>
<protein>
    <submittedName>
        <fullName evidence="7">Sphingomyelin phosphodiesterase</fullName>
        <ecNumber evidence="7">3.1.4.12</ecNumber>
    </submittedName>
</protein>
<dbReference type="AlphaFoldDB" id="A0AAW9YRE9"/>
<comment type="similarity">
    <text evidence="1">Belongs to the neutral sphingomyelinase family.</text>
</comment>
<name>A0AAW9YRE9_9STAP</name>
<reference evidence="7" key="1">
    <citation type="submission" date="2019-11" db="EMBL/GenBank/DDBJ databases">
        <title>Whole genome comparisons of Staphylococcus agnetis isolates from cattle and chickens.</title>
        <authorList>
            <person name="Rhoads D."/>
            <person name="Shwani A."/>
            <person name="Adkins P."/>
            <person name="Calcutt M."/>
            <person name="Middleton J."/>
        </authorList>
    </citation>
    <scope>NUCLEOTIDE SEQUENCE</scope>
    <source>
        <strain evidence="7">1387</strain>
    </source>
</reference>
<dbReference type="PANTHER" id="PTHR16320:SF23">
    <property type="entry name" value="SPHINGOMYELINASE C 1"/>
    <property type="match status" value="1"/>
</dbReference>
<dbReference type="NCBIfam" id="TIGR03395">
    <property type="entry name" value="sphingomy"/>
    <property type="match status" value="1"/>
</dbReference>
<evidence type="ECO:0000256" key="5">
    <source>
        <dbReference type="SAM" id="SignalP"/>
    </source>
</evidence>
<dbReference type="SUPFAM" id="SSF56219">
    <property type="entry name" value="DNase I-like"/>
    <property type="match status" value="1"/>
</dbReference>
<dbReference type="InterPro" id="IPR017766">
    <property type="entry name" value="Sphingomyelinase/PLipase_C"/>
</dbReference>
<dbReference type="InterPro" id="IPR038772">
    <property type="entry name" value="Sph/SMPD2-like"/>
</dbReference>
<dbReference type="GO" id="GO:0004767">
    <property type="term" value="F:sphingomyelin phosphodiesterase activity"/>
    <property type="evidence" value="ECO:0007669"/>
    <property type="project" value="UniProtKB-EC"/>
</dbReference>
<dbReference type="Pfam" id="PF03372">
    <property type="entry name" value="Exo_endo_phos"/>
    <property type="match status" value="1"/>
</dbReference>
<sequence length="319" mass="36515">MKLFFRCLMVVCLLISIPFSIAQAETEQHNLKITTHNVYFMPRALYPNWGQMNRADLIAQAPYMQHNDVVILNELFDEKASAKLQANLQHTYPYQSPILGESSSEWDDAHGYIHNAKITNGGVAILSRYPIMHQEQHIFAQGRGSDAMAKKGFVYIKVNKNGHPYHIIGTHLQADNSESTYTKDATVRASQMAEIHQFIQQKHIPKDEMIVIGGDMNVKKGSNEYNDMLAEMNVSEPQFSGHTSTWNTETNSIAKYNYPDLKPQYLDYLLVEKDHAQPQNWTNQALNIKSPEWSVTSWGKTYHYQDYSDHYPVVASQSQ</sequence>
<evidence type="ECO:0000256" key="1">
    <source>
        <dbReference type="ARBA" id="ARBA00006335"/>
    </source>
</evidence>
<feature type="chain" id="PRO_5043869375" evidence="5">
    <location>
        <begin position="23"/>
        <end position="319"/>
    </location>
</feature>
<keyword evidence="3" id="KW-0204">Cytolysis</keyword>
<gene>
    <name evidence="7" type="primary">sph</name>
    <name evidence="7" type="ORF">GLV84_00665</name>
</gene>
<feature type="signal peptide" evidence="5">
    <location>
        <begin position="1"/>
        <end position="22"/>
    </location>
</feature>
<comment type="caution">
    <text evidence="7">The sequence shown here is derived from an EMBL/GenBank/DDBJ whole genome shotgun (WGS) entry which is preliminary data.</text>
</comment>
<evidence type="ECO:0000256" key="3">
    <source>
        <dbReference type="ARBA" id="ARBA00022735"/>
    </source>
</evidence>
<feature type="domain" description="Endonuclease/exonuclease/phosphatase" evidence="6">
    <location>
        <begin position="56"/>
        <end position="310"/>
    </location>
</feature>